<sequence>MPDTKNVTIEKNPLSVFSPQSEININGDLNEIDAEVLEDFFVDDDEE</sequence>
<dbReference type="Proteomes" id="UP000061457">
    <property type="component" value="Chromosome I"/>
</dbReference>
<dbReference type="EMBL" id="CP013187">
    <property type="protein sequence ID" value="ALO42523.1"/>
    <property type="molecule type" value="Genomic_DNA"/>
</dbReference>
<accession>A0A0S2K2H2</accession>
<protein>
    <submittedName>
        <fullName evidence="1">Uncharacterized protein</fullName>
    </submittedName>
</protein>
<dbReference type="RefSeq" id="WP_157599081.1">
    <property type="nucleotide sequence ID" value="NZ_CP013187.1"/>
</dbReference>
<name>A0A0S2K2H2_9GAMM</name>
<keyword evidence="2" id="KW-1185">Reference proteome</keyword>
<evidence type="ECO:0000313" key="2">
    <source>
        <dbReference type="Proteomes" id="UP000061457"/>
    </source>
</evidence>
<dbReference type="AlphaFoldDB" id="A0A0S2K2H2"/>
<organism evidence="1 2">
    <name type="scientific">Pseudoalteromonas phenolica</name>
    <dbReference type="NCBI Taxonomy" id="161398"/>
    <lineage>
        <taxon>Bacteria</taxon>
        <taxon>Pseudomonadati</taxon>
        <taxon>Pseudomonadota</taxon>
        <taxon>Gammaproteobacteria</taxon>
        <taxon>Alteromonadales</taxon>
        <taxon>Pseudoalteromonadaceae</taxon>
        <taxon>Pseudoalteromonas</taxon>
    </lineage>
</organism>
<dbReference type="OrthoDB" id="9815002at2"/>
<proteinExistence type="predicted"/>
<dbReference type="KEGG" id="pphe:PP2015_2025"/>
<evidence type="ECO:0000313" key="1">
    <source>
        <dbReference type="EMBL" id="ALO42523.1"/>
    </source>
</evidence>
<gene>
    <name evidence="1" type="ORF">PP2015_2025</name>
</gene>
<dbReference type="PATRIC" id="fig|161398.10.peg.2058"/>
<reference evidence="1 2" key="1">
    <citation type="submission" date="2015-11" db="EMBL/GenBank/DDBJ databases">
        <authorList>
            <person name="Zhang Y."/>
            <person name="Guo Z."/>
        </authorList>
    </citation>
    <scope>NUCLEOTIDE SEQUENCE [LARGE SCALE GENOMIC DNA]</scope>
    <source>
        <strain evidence="1 2">KCTC 12086</strain>
    </source>
</reference>